<name>A0A1M6LWY4_9CLOT</name>
<gene>
    <name evidence="1" type="ORF">SAMN02745163_02523</name>
</gene>
<dbReference type="RefSeq" id="WP_072988030.1">
    <property type="nucleotide sequence ID" value="NZ_FQZB01000010.1"/>
</dbReference>
<dbReference type="PANTHER" id="PTHR40080:SF1">
    <property type="entry name" value="TRPR-LIKE PROTEIN YERC_YECD"/>
    <property type="match status" value="1"/>
</dbReference>
<dbReference type="GO" id="GO:0003700">
    <property type="term" value="F:DNA-binding transcription factor activity"/>
    <property type="evidence" value="ECO:0007669"/>
    <property type="project" value="InterPro"/>
</dbReference>
<evidence type="ECO:0000313" key="2">
    <source>
        <dbReference type="Proteomes" id="UP000184310"/>
    </source>
</evidence>
<proteinExistence type="predicted"/>
<dbReference type="InterPro" id="IPR000831">
    <property type="entry name" value="Trp_repress"/>
</dbReference>
<dbReference type="InterPro" id="IPR038116">
    <property type="entry name" value="TrpR-like_sf"/>
</dbReference>
<dbReference type="Gene3D" id="1.10.1270.10">
    <property type="entry name" value="TrpR-like"/>
    <property type="match status" value="1"/>
</dbReference>
<dbReference type="InterPro" id="IPR010921">
    <property type="entry name" value="Trp_repressor/repl_initiator"/>
</dbReference>
<dbReference type="STRING" id="1121302.SAMN02745163_02523"/>
<keyword evidence="2" id="KW-1185">Reference proteome</keyword>
<reference evidence="1 2" key="1">
    <citation type="submission" date="2016-11" db="EMBL/GenBank/DDBJ databases">
        <authorList>
            <person name="Jaros S."/>
            <person name="Januszkiewicz K."/>
            <person name="Wedrychowicz H."/>
        </authorList>
    </citation>
    <scope>NUCLEOTIDE SEQUENCE [LARGE SCALE GENOMIC DNA]</scope>
    <source>
        <strain evidence="1 2">DSM 21758</strain>
    </source>
</reference>
<dbReference type="EMBL" id="FQZB01000010">
    <property type="protein sequence ID" value="SHJ75708.1"/>
    <property type="molecule type" value="Genomic_DNA"/>
</dbReference>
<dbReference type="PANTHER" id="PTHR40080">
    <property type="entry name" value="LMO1763 PROTEIN"/>
    <property type="match status" value="1"/>
</dbReference>
<dbReference type="AlphaFoldDB" id="A0A1M6LWY4"/>
<protein>
    <submittedName>
        <fullName evidence="1">Trp operon repressor family</fullName>
    </submittedName>
</protein>
<dbReference type="SUPFAM" id="SSF48295">
    <property type="entry name" value="TrpR-like"/>
    <property type="match status" value="1"/>
</dbReference>
<dbReference type="Proteomes" id="UP000184310">
    <property type="component" value="Unassembled WGS sequence"/>
</dbReference>
<dbReference type="InterPro" id="IPR013368">
    <property type="entry name" value="YecD_YerC"/>
</dbReference>
<accession>A0A1M6LWY4</accession>
<dbReference type="PIRSF" id="PIRSF012508">
    <property type="entry name" value="YerC"/>
    <property type="match status" value="1"/>
</dbReference>
<organism evidence="1 2">
    <name type="scientific">Clostridium cavendishii DSM 21758</name>
    <dbReference type="NCBI Taxonomy" id="1121302"/>
    <lineage>
        <taxon>Bacteria</taxon>
        <taxon>Bacillati</taxon>
        <taxon>Bacillota</taxon>
        <taxon>Clostridia</taxon>
        <taxon>Eubacteriales</taxon>
        <taxon>Clostridiaceae</taxon>
        <taxon>Clostridium</taxon>
    </lineage>
</organism>
<dbReference type="OrthoDB" id="2874807at2"/>
<dbReference type="GO" id="GO:0043565">
    <property type="term" value="F:sequence-specific DNA binding"/>
    <property type="evidence" value="ECO:0007669"/>
    <property type="project" value="InterPro"/>
</dbReference>
<dbReference type="NCBIfam" id="TIGR02531">
    <property type="entry name" value="yecD_yerC"/>
    <property type="match status" value="1"/>
</dbReference>
<sequence>MENFNSKLQSKEMDYFFNAILQLENMEECYRFFEDVATINEIKSLAQRLQVAKMLKYKRTYNEIAEVTGASTATISRVNRALNYGTDGYNIVLERLKEK</sequence>
<evidence type="ECO:0000313" key="1">
    <source>
        <dbReference type="EMBL" id="SHJ75708.1"/>
    </source>
</evidence>
<dbReference type="Pfam" id="PF01371">
    <property type="entry name" value="Trp_repressor"/>
    <property type="match status" value="1"/>
</dbReference>